<keyword evidence="1" id="KW-0472">Membrane</keyword>
<feature type="transmembrane region" description="Helical" evidence="1">
    <location>
        <begin position="233"/>
        <end position="254"/>
    </location>
</feature>
<protein>
    <recommendedName>
        <fullName evidence="4">Peptidase M50</fullName>
    </recommendedName>
</protein>
<dbReference type="PANTHER" id="PTHR13325:SF3">
    <property type="entry name" value="MEMBRANE-BOUND TRANSCRIPTION FACTOR SITE-2 PROTEASE"/>
    <property type="match status" value="1"/>
</dbReference>
<dbReference type="EMBL" id="CP118606">
    <property type="protein sequence ID" value="WEF20231.1"/>
    <property type="molecule type" value="Genomic_DNA"/>
</dbReference>
<dbReference type="GO" id="GO:0004222">
    <property type="term" value="F:metalloendopeptidase activity"/>
    <property type="evidence" value="ECO:0007669"/>
    <property type="project" value="InterPro"/>
</dbReference>
<dbReference type="NCBIfam" id="NF041824">
    <property type="entry name" value="daptide_HExxH"/>
    <property type="match status" value="1"/>
</dbReference>
<evidence type="ECO:0000313" key="2">
    <source>
        <dbReference type="EMBL" id="WEF20231.1"/>
    </source>
</evidence>
<feature type="transmembrane region" description="Helical" evidence="1">
    <location>
        <begin position="266"/>
        <end position="285"/>
    </location>
</feature>
<dbReference type="AlphaFoldDB" id="A0AAJ5SI25"/>
<dbReference type="GO" id="GO:0031293">
    <property type="term" value="P:membrane protein intracellular domain proteolysis"/>
    <property type="evidence" value="ECO:0007669"/>
    <property type="project" value="TreeGrafter"/>
</dbReference>
<dbReference type="Proteomes" id="UP001214756">
    <property type="component" value="Chromosome"/>
</dbReference>
<sequence length="562" mass="59109">MRRRAPQTAAALTPDARPLLAAGVAFEKGADEAAWIVMLHGVPSSRVSGAVVDMLMALDGETPLHSLHMRFAAAESWESFLGLVLRFRASGLLDGDTKLPPGRWDYRPPFTLQIATLRAPALFGRVDHLVVPLSGRAVGATVAVLLGLGFVAAILQAGELRSALTSPIPLSGLVTLVAVLSLLTLLHESAHGLTLTRFGGRPRRAGFMIFYLTPAFFVDVTDGWRLPDRRQRVAIALAGPAVHAAVAAVALLVALALPDTEVRRTLVLLALACAAIVLVNLIPFVRFDGYIALMSALDEPNLRARTIRDGANSLTRFLFGGQKTPKSLNRWWSVPFGLASLLAPVVLVLFAVGRAARAVAGGGPVLGLLVVALEAVVVVVGVVLVSRALHRAFRSGVSRLRFVAVLAALVSTVAVAGVLIPVPVTVTLGFSAQGGRAVLLHAGGAAETEVPEGAPVVLMRSGLLADERVGEGTVTRPRAIPTEVPLDALFPVTAEGVSLPAVIVAGVDLADGNPKLPATGQARVELGVRNVWQSLWATGVTLPLATLQSERAEEDENERLRH</sequence>
<dbReference type="InterPro" id="IPR001193">
    <property type="entry name" value="MBTPS2"/>
</dbReference>
<dbReference type="GO" id="GO:0005737">
    <property type="term" value="C:cytoplasm"/>
    <property type="evidence" value="ECO:0007669"/>
    <property type="project" value="TreeGrafter"/>
</dbReference>
<feature type="transmembrane region" description="Helical" evidence="1">
    <location>
        <begin position="167"/>
        <end position="185"/>
    </location>
</feature>
<dbReference type="InterPro" id="IPR049694">
    <property type="entry name" value="Daptide_HExxH"/>
</dbReference>
<name>A0AAJ5SI25_MICMQ</name>
<keyword evidence="1" id="KW-1133">Transmembrane helix</keyword>
<organism evidence="2 3">
    <name type="scientific">Microbacterium maritypicum</name>
    <name type="common">Microbacterium liquefaciens</name>
    <dbReference type="NCBI Taxonomy" id="33918"/>
    <lineage>
        <taxon>Bacteria</taxon>
        <taxon>Bacillati</taxon>
        <taxon>Actinomycetota</taxon>
        <taxon>Actinomycetes</taxon>
        <taxon>Micrococcales</taxon>
        <taxon>Microbacteriaceae</taxon>
        <taxon>Microbacterium</taxon>
    </lineage>
</organism>
<proteinExistence type="predicted"/>
<evidence type="ECO:0000313" key="3">
    <source>
        <dbReference type="Proteomes" id="UP001214756"/>
    </source>
</evidence>
<keyword evidence="1" id="KW-0812">Transmembrane</keyword>
<dbReference type="RefSeq" id="WP_275092961.1">
    <property type="nucleotide sequence ID" value="NZ_CP118606.1"/>
</dbReference>
<dbReference type="PANTHER" id="PTHR13325">
    <property type="entry name" value="PROTEASE M50 MEMBRANE-BOUND TRANSCRIPTION FACTOR SITE 2 PROTEASE"/>
    <property type="match status" value="1"/>
</dbReference>
<gene>
    <name evidence="2" type="ORF">PWF71_13205</name>
</gene>
<feature type="transmembrane region" description="Helical" evidence="1">
    <location>
        <begin position="365"/>
        <end position="390"/>
    </location>
</feature>
<evidence type="ECO:0000256" key="1">
    <source>
        <dbReference type="SAM" id="Phobius"/>
    </source>
</evidence>
<accession>A0AAJ5SI25</accession>
<feature type="transmembrane region" description="Helical" evidence="1">
    <location>
        <begin position="402"/>
        <end position="422"/>
    </location>
</feature>
<reference evidence="2" key="1">
    <citation type="submission" date="2023-02" db="EMBL/GenBank/DDBJ databases">
        <title>Genome sequence of Microbacterium liquefaciens B1075.</title>
        <authorList>
            <person name="Cao J."/>
            <person name="Li X."/>
        </authorList>
    </citation>
    <scope>NUCLEOTIDE SEQUENCE</scope>
    <source>
        <strain evidence="2">B1075</strain>
    </source>
</reference>
<dbReference type="GO" id="GO:0016020">
    <property type="term" value="C:membrane"/>
    <property type="evidence" value="ECO:0007669"/>
    <property type="project" value="InterPro"/>
</dbReference>
<feature type="transmembrane region" description="Helical" evidence="1">
    <location>
        <begin position="331"/>
        <end position="353"/>
    </location>
</feature>
<feature type="transmembrane region" description="Helical" evidence="1">
    <location>
        <begin position="137"/>
        <end position="155"/>
    </location>
</feature>
<evidence type="ECO:0008006" key="4">
    <source>
        <dbReference type="Google" id="ProtNLM"/>
    </source>
</evidence>